<feature type="domain" description="BHLH" evidence="3">
    <location>
        <begin position="161"/>
        <end position="214"/>
    </location>
</feature>
<protein>
    <recommendedName>
        <fullName evidence="3">BHLH domain-containing protein</fullName>
    </recommendedName>
</protein>
<name>A0AAV8UPI0_9RHOD</name>
<dbReference type="Proteomes" id="UP001157974">
    <property type="component" value="Unassembled WGS sequence"/>
</dbReference>
<gene>
    <name evidence="4" type="ORF">NDN08_006310</name>
</gene>
<keyword evidence="5" id="KW-1185">Reference proteome</keyword>
<evidence type="ECO:0000256" key="1">
    <source>
        <dbReference type="SAM" id="Coils"/>
    </source>
</evidence>
<dbReference type="AlphaFoldDB" id="A0AAV8UPI0"/>
<keyword evidence="1" id="KW-0175">Coiled coil</keyword>
<reference evidence="4 5" key="1">
    <citation type="journal article" date="2023" name="Nat. Commun.">
        <title>Origin of minicircular mitochondrial genomes in red algae.</title>
        <authorList>
            <person name="Lee Y."/>
            <person name="Cho C.H."/>
            <person name="Lee Y.M."/>
            <person name="Park S.I."/>
            <person name="Yang J.H."/>
            <person name="West J.A."/>
            <person name="Bhattacharya D."/>
            <person name="Yoon H.S."/>
        </authorList>
    </citation>
    <scope>NUCLEOTIDE SEQUENCE [LARGE SCALE GENOMIC DNA]</scope>
    <source>
        <strain evidence="4 5">CCMP1338</strain>
        <tissue evidence="4">Whole cell</tissue>
    </source>
</reference>
<evidence type="ECO:0000259" key="3">
    <source>
        <dbReference type="PROSITE" id="PS50888"/>
    </source>
</evidence>
<organism evidence="4 5">
    <name type="scientific">Rhodosorus marinus</name>
    <dbReference type="NCBI Taxonomy" id="101924"/>
    <lineage>
        <taxon>Eukaryota</taxon>
        <taxon>Rhodophyta</taxon>
        <taxon>Stylonematophyceae</taxon>
        <taxon>Stylonematales</taxon>
        <taxon>Stylonemataceae</taxon>
        <taxon>Rhodosorus</taxon>
    </lineage>
</organism>
<evidence type="ECO:0000313" key="4">
    <source>
        <dbReference type="EMBL" id="KAJ8902993.1"/>
    </source>
</evidence>
<dbReference type="GO" id="GO:0046983">
    <property type="term" value="F:protein dimerization activity"/>
    <property type="evidence" value="ECO:0007669"/>
    <property type="project" value="InterPro"/>
</dbReference>
<dbReference type="InterPro" id="IPR036638">
    <property type="entry name" value="HLH_DNA-bd_sf"/>
</dbReference>
<dbReference type="SUPFAM" id="SSF47459">
    <property type="entry name" value="HLH, helix-loop-helix DNA-binding domain"/>
    <property type="match status" value="1"/>
</dbReference>
<dbReference type="EMBL" id="JAMWBK010000008">
    <property type="protein sequence ID" value="KAJ8902993.1"/>
    <property type="molecule type" value="Genomic_DNA"/>
</dbReference>
<feature type="coiled-coil region" evidence="1">
    <location>
        <begin position="174"/>
        <end position="231"/>
    </location>
</feature>
<evidence type="ECO:0000256" key="2">
    <source>
        <dbReference type="SAM" id="MobiDB-lite"/>
    </source>
</evidence>
<dbReference type="Gene3D" id="4.10.280.10">
    <property type="entry name" value="Helix-loop-helix DNA-binding domain"/>
    <property type="match status" value="1"/>
</dbReference>
<accession>A0AAV8UPI0</accession>
<evidence type="ECO:0000313" key="5">
    <source>
        <dbReference type="Proteomes" id="UP001157974"/>
    </source>
</evidence>
<sequence>MVKQEFWIQGQSLPEPIVAGEYPGSSIDETSIDLLQSANYDLDGFQLSSPIMSCASSFENEKLFRLNAGRSVPDSGRWADGYENDTLETMSGCKRRIESLLPPTPNLAKEVSDFPFVNVGQHRLVDVEPDSASSPITPKLRREADSVDDTDGDFASSVIAKRKQDHNSHTRKSREKLNDKFERLVSILRIAEDDNALKHKAQILEHTLLVLDKLMQENKVLEMELALISRENSVQWVENIVATADNVLDTFHPFAELLCLKEQGIIAELWKVNTSGHYGVLKCTASATLKERFGDWENKLDCSKTTTASDDAQLAFKCFSSMRTCLGDQKDVNSGEGRWGCKVWSSLGIPIIYSGRVMLVAVFHNLYKAFDKSFVETGEVVSTCLGNAYSSKNCSGRVASSQQMLRHSSKRA</sequence>
<feature type="region of interest" description="Disordered" evidence="2">
    <location>
        <begin position="128"/>
        <end position="151"/>
    </location>
</feature>
<dbReference type="InterPro" id="IPR011598">
    <property type="entry name" value="bHLH_dom"/>
</dbReference>
<dbReference type="PROSITE" id="PS50888">
    <property type="entry name" value="BHLH"/>
    <property type="match status" value="1"/>
</dbReference>
<proteinExistence type="predicted"/>
<comment type="caution">
    <text evidence="4">The sequence shown here is derived from an EMBL/GenBank/DDBJ whole genome shotgun (WGS) entry which is preliminary data.</text>
</comment>